<name>W8L2J5_9GAMM</name>
<keyword evidence="1" id="KW-0328">Glycosyltransferase</keyword>
<evidence type="ECO:0000259" key="4">
    <source>
        <dbReference type="Pfam" id="PF13439"/>
    </source>
</evidence>
<feature type="domain" description="Glycosyltransferase subfamily 4-like N-terminal" evidence="4">
    <location>
        <begin position="109"/>
        <end position="158"/>
    </location>
</feature>
<dbReference type="RefSeq" id="WP_025280467.1">
    <property type="nucleotide sequence ID" value="NZ_CP007268.1"/>
</dbReference>
<organism evidence="5 6">
    <name type="scientific">Ectothiorhodospira haloalkaliphila</name>
    <dbReference type="NCBI Taxonomy" id="421628"/>
    <lineage>
        <taxon>Bacteria</taxon>
        <taxon>Pseudomonadati</taxon>
        <taxon>Pseudomonadota</taxon>
        <taxon>Gammaproteobacteria</taxon>
        <taxon>Chromatiales</taxon>
        <taxon>Ectothiorhodospiraceae</taxon>
        <taxon>Ectothiorhodospira</taxon>
    </lineage>
</organism>
<evidence type="ECO:0000313" key="6">
    <source>
        <dbReference type="Proteomes" id="UP000019442"/>
    </source>
</evidence>
<dbReference type="InterPro" id="IPR029063">
    <property type="entry name" value="SAM-dependent_MTases_sf"/>
</dbReference>
<dbReference type="InterPro" id="IPR028098">
    <property type="entry name" value="Glyco_trans_4-like_N"/>
</dbReference>
<dbReference type="AlphaFoldDB" id="W8L2J5"/>
<dbReference type="GO" id="GO:1901135">
    <property type="term" value="P:carbohydrate derivative metabolic process"/>
    <property type="evidence" value="ECO:0007669"/>
    <property type="project" value="UniProtKB-ARBA"/>
</dbReference>
<dbReference type="Gene3D" id="3.40.50.2000">
    <property type="entry name" value="Glycogen Phosphorylase B"/>
    <property type="match status" value="2"/>
</dbReference>
<dbReference type="CDD" id="cd03801">
    <property type="entry name" value="GT4_PimA-like"/>
    <property type="match status" value="1"/>
</dbReference>
<gene>
    <name evidence="5" type="ORF">M911_01840</name>
</gene>
<dbReference type="HOGENOM" id="CLU_419067_0_0_6"/>
<feature type="domain" description="Glycosyl transferase family 1" evidence="3">
    <location>
        <begin position="178"/>
        <end position="332"/>
    </location>
</feature>
<dbReference type="InterPro" id="IPR001296">
    <property type="entry name" value="Glyco_trans_1"/>
</dbReference>
<dbReference type="SUPFAM" id="SSF53756">
    <property type="entry name" value="UDP-Glycosyltransferase/glycogen phosphorylase"/>
    <property type="match status" value="1"/>
</dbReference>
<reference evidence="6" key="2">
    <citation type="submission" date="2014-02" db="EMBL/GenBank/DDBJ databases">
        <title>Draft Genome Sequence of extremely halophilic bacteria Halorhodospira halochloris.</title>
        <authorList>
            <person name="Singh K.S."/>
        </authorList>
    </citation>
    <scope>NUCLEOTIDE SEQUENCE [LARGE SCALE GENOMIC DNA]</scope>
    <source>
        <strain evidence="6">A</strain>
    </source>
</reference>
<evidence type="ECO:0000256" key="2">
    <source>
        <dbReference type="ARBA" id="ARBA00022679"/>
    </source>
</evidence>
<proteinExistence type="predicted"/>
<protein>
    <submittedName>
        <fullName evidence="5">Glycosyl transferase family 1</fullName>
    </submittedName>
</protein>
<dbReference type="PANTHER" id="PTHR12526">
    <property type="entry name" value="GLYCOSYLTRANSFERASE"/>
    <property type="match status" value="1"/>
</dbReference>
<dbReference type="OrthoDB" id="4611853at2"/>
<accession>W8L2J5</accession>
<keyword evidence="2 5" id="KW-0808">Transferase</keyword>
<dbReference type="EMBL" id="CP007268">
    <property type="protein sequence ID" value="AHK78135.1"/>
    <property type="molecule type" value="Genomic_DNA"/>
</dbReference>
<dbReference type="PANTHER" id="PTHR12526:SF510">
    <property type="entry name" value="D-INOSITOL 3-PHOSPHATE GLYCOSYLTRANSFERASE"/>
    <property type="match status" value="1"/>
</dbReference>
<sequence length="643" mass="68437">MNHRLTLLVPGDPGQITGGYLYDRHLARELEAAGWTVTPTGLDGAFPGPDETARRSLDQALAALPAGSRALLDGLAMGAFPGVIDTHADRLDLTALVHHPLGDESGLAPARRDQLLELETRALERVSRIIVTSDFTARRLEALGLPPASIHVAPPGVAPAPLCAIARDNATLGEQAIPQLLCVAHLAPRKGHDVLLEALNHLTDLPWHCHWVGSTDRDPPWTDGLRRQCRALGLGGRVTLHGELGAERLAAAFDAASVFVLPSRYEGYGMVVTESLARGLPVITTTGGALEDTLPPGAGLAVPPDDAPALADALRRWLTDASLRARLIAGARVARGRLPEWSETARRVAVALDMPPRLGDAGFAGDWLALRAAADSRARHPRLTRAAAAWLKHRCEAPHPILDLGAGSGNNLRHLAPRLPGPQHWTLWDQDPDLLAAALADAPPHDAHGGNVMRQVRTADLADLSAADLAGTQLVTASALLDLVSARWLSQLVDACAHGGTALLLTLSVDGSRGFLDAKGRRQDDAEDAWATALFHAHQRRNKGLGAALGPEAPSCLVRRLQARGYRVHQRPSPWCLPAGSEEARTLGVATLDGWRGALLAQAPGERARIIAWHGARSEALREGHLGLWVGHRDVFARPGISP</sequence>
<evidence type="ECO:0000259" key="3">
    <source>
        <dbReference type="Pfam" id="PF00534"/>
    </source>
</evidence>
<dbReference type="SUPFAM" id="SSF53335">
    <property type="entry name" value="S-adenosyl-L-methionine-dependent methyltransferases"/>
    <property type="match status" value="1"/>
</dbReference>
<dbReference type="Proteomes" id="UP000019442">
    <property type="component" value="Chromosome"/>
</dbReference>
<reference evidence="5 6" key="1">
    <citation type="journal article" date="2014" name="J Genomics">
        <title>Draft Genome Sequence of the Extremely Halophilic Phototrophic Purple Sulfur Bacterium Halorhodospira halochloris.</title>
        <authorList>
            <person name="Singh K.S."/>
            <person name="Kirksey J."/>
            <person name="Hoff W.D."/>
            <person name="Deole R."/>
        </authorList>
    </citation>
    <scope>NUCLEOTIDE SEQUENCE [LARGE SCALE GENOMIC DNA]</scope>
    <source>
        <strain evidence="5 6">A</strain>
    </source>
</reference>
<keyword evidence="6" id="KW-1185">Reference proteome</keyword>
<dbReference type="GO" id="GO:0016757">
    <property type="term" value="F:glycosyltransferase activity"/>
    <property type="evidence" value="ECO:0007669"/>
    <property type="project" value="UniProtKB-KW"/>
</dbReference>
<dbReference type="Pfam" id="PF00534">
    <property type="entry name" value="Glycos_transf_1"/>
    <property type="match status" value="1"/>
</dbReference>
<evidence type="ECO:0000313" key="5">
    <source>
        <dbReference type="EMBL" id="AHK78135.1"/>
    </source>
</evidence>
<dbReference type="Gene3D" id="3.40.50.150">
    <property type="entry name" value="Vaccinia Virus protein VP39"/>
    <property type="match status" value="1"/>
</dbReference>
<evidence type="ECO:0000256" key="1">
    <source>
        <dbReference type="ARBA" id="ARBA00022676"/>
    </source>
</evidence>
<dbReference type="Pfam" id="PF13439">
    <property type="entry name" value="Glyco_transf_4"/>
    <property type="match status" value="1"/>
</dbReference>
<dbReference type="PATRIC" id="fig|1354791.3.peg.764"/>
<dbReference type="KEGG" id="hhc:M911_01840"/>